<evidence type="ECO:0000313" key="10">
    <source>
        <dbReference type="Proteomes" id="UP000186720"/>
    </source>
</evidence>
<comment type="cofactor">
    <cofactor evidence="1">
        <name>Mg(2+)</name>
        <dbReference type="ChEBI" id="CHEBI:18420"/>
    </cofactor>
</comment>
<sequence>MELKYLWDTNTVIYYLQNHVPPAREQLMDDIINNYKPAISVITEIELLCWRSATDNDLTILKKFIADATVFELDQNIKSEVISIRKQFNLKLPDAVIAATALKNGYTLISHNYKDFKKD</sequence>
<comment type="caution">
    <text evidence="9">The sequence shown here is derived from an EMBL/GenBank/DDBJ whole genome shotgun (WGS) entry which is preliminary data.</text>
</comment>
<dbReference type="PANTHER" id="PTHR33653:SF1">
    <property type="entry name" value="RIBONUCLEASE VAPC2"/>
    <property type="match status" value="1"/>
</dbReference>
<evidence type="ECO:0000256" key="1">
    <source>
        <dbReference type="ARBA" id="ARBA00001946"/>
    </source>
</evidence>
<dbReference type="EMBL" id="MPPL01000001">
    <property type="protein sequence ID" value="OKS88025.1"/>
    <property type="molecule type" value="Genomic_DNA"/>
</dbReference>
<keyword evidence="3" id="KW-0540">Nuclease</keyword>
<accession>A0A1Q6A1X8</accession>
<evidence type="ECO:0000256" key="6">
    <source>
        <dbReference type="ARBA" id="ARBA00022842"/>
    </source>
</evidence>
<dbReference type="SUPFAM" id="SSF88723">
    <property type="entry name" value="PIN domain-like"/>
    <property type="match status" value="1"/>
</dbReference>
<evidence type="ECO:0000256" key="4">
    <source>
        <dbReference type="ARBA" id="ARBA00022723"/>
    </source>
</evidence>
<evidence type="ECO:0000256" key="2">
    <source>
        <dbReference type="ARBA" id="ARBA00022649"/>
    </source>
</evidence>
<proteinExistence type="inferred from homology"/>
<dbReference type="PANTHER" id="PTHR33653">
    <property type="entry name" value="RIBONUCLEASE VAPC2"/>
    <property type="match status" value="1"/>
</dbReference>
<dbReference type="Proteomes" id="UP000186720">
    <property type="component" value="Unassembled WGS sequence"/>
</dbReference>
<dbReference type="InterPro" id="IPR002716">
    <property type="entry name" value="PIN_dom"/>
</dbReference>
<evidence type="ECO:0000256" key="5">
    <source>
        <dbReference type="ARBA" id="ARBA00022801"/>
    </source>
</evidence>
<keyword evidence="6" id="KW-0460">Magnesium</keyword>
<dbReference type="AlphaFoldDB" id="A0A1Q6A1X8"/>
<dbReference type="Pfam" id="PF01850">
    <property type="entry name" value="PIN"/>
    <property type="match status" value="1"/>
</dbReference>
<dbReference type="OrthoDB" id="676982at2"/>
<keyword evidence="10" id="KW-1185">Reference proteome</keyword>
<name>A0A1Q6A1X8_9SPHI</name>
<dbReference type="GO" id="GO:0016787">
    <property type="term" value="F:hydrolase activity"/>
    <property type="evidence" value="ECO:0007669"/>
    <property type="project" value="UniProtKB-KW"/>
</dbReference>
<evidence type="ECO:0000256" key="7">
    <source>
        <dbReference type="ARBA" id="ARBA00038093"/>
    </source>
</evidence>
<dbReference type="GO" id="GO:0046872">
    <property type="term" value="F:metal ion binding"/>
    <property type="evidence" value="ECO:0007669"/>
    <property type="project" value="UniProtKB-KW"/>
</dbReference>
<keyword evidence="4" id="KW-0479">Metal-binding</keyword>
<keyword evidence="5" id="KW-0378">Hydrolase</keyword>
<dbReference type="STRING" id="1302689.RG47T_3489"/>
<evidence type="ECO:0000256" key="3">
    <source>
        <dbReference type="ARBA" id="ARBA00022722"/>
    </source>
</evidence>
<dbReference type="InterPro" id="IPR050556">
    <property type="entry name" value="Type_II_TA_system_RNase"/>
</dbReference>
<dbReference type="CDD" id="cd18738">
    <property type="entry name" value="PIN_VapC4-5_FitB-like"/>
    <property type="match status" value="1"/>
</dbReference>
<keyword evidence="2" id="KW-1277">Toxin-antitoxin system</keyword>
<reference evidence="9 10" key="1">
    <citation type="submission" date="2016-11" db="EMBL/GenBank/DDBJ databases">
        <title>Whole Genome Sequencing of Mucilaginibacter polytrichastri RG4-7(T) isolated from the moss sample.</title>
        <authorList>
            <person name="Li Y."/>
        </authorList>
    </citation>
    <scope>NUCLEOTIDE SEQUENCE [LARGE SCALE GENOMIC DNA]</scope>
    <source>
        <strain evidence="9 10">RG4-7</strain>
    </source>
</reference>
<dbReference type="Gene3D" id="3.40.50.1010">
    <property type="entry name" value="5'-nuclease"/>
    <property type="match status" value="1"/>
</dbReference>
<dbReference type="RefSeq" id="WP_083627440.1">
    <property type="nucleotide sequence ID" value="NZ_FPAM01000010.1"/>
</dbReference>
<comment type="similarity">
    <text evidence="7">Belongs to the PINc/VapC protein family.</text>
</comment>
<evidence type="ECO:0000259" key="8">
    <source>
        <dbReference type="Pfam" id="PF01850"/>
    </source>
</evidence>
<gene>
    <name evidence="9" type="ORF">RG47T_3489</name>
</gene>
<organism evidence="9 10">
    <name type="scientific">Mucilaginibacter polytrichastri</name>
    <dbReference type="NCBI Taxonomy" id="1302689"/>
    <lineage>
        <taxon>Bacteria</taxon>
        <taxon>Pseudomonadati</taxon>
        <taxon>Bacteroidota</taxon>
        <taxon>Sphingobacteriia</taxon>
        <taxon>Sphingobacteriales</taxon>
        <taxon>Sphingobacteriaceae</taxon>
        <taxon>Mucilaginibacter</taxon>
    </lineage>
</organism>
<protein>
    <recommendedName>
        <fullName evidence="8">PIN domain-containing protein</fullName>
    </recommendedName>
</protein>
<evidence type="ECO:0000313" key="9">
    <source>
        <dbReference type="EMBL" id="OKS88025.1"/>
    </source>
</evidence>
<dbReference type="InterPro" id="IPR029060">
    <property type="entry name" value="PIN-like_dom_sf"/>
</dbReference>
<dbReference type="GO" id="GO:0004518">
    <property type="term" value="F:nuclease activity"/>
    <property type="evidence" value="ECO:0007669"/>
    <property type="project" value="UniProtKB-KW"/>
</dbReference>
<feature type="domain" description="PIN" evidence="8">
    <location>
        <begin position="6"/>
        <end position="117"/>
    </location>
</feature>